<dbReference type="EMBL" id="BIXY01000096">
    <property type="protein sequence ID" value="GCF11133.1"/>
    <property type="molecule type" value="Genomic_DNA"/>
</dbReference>
<keyword evidence="2 6" id="KW-0812">Transmembrane</keyword>
<dbReference type="AlphaFoldDB" id="A0A5A5TJE3"/>
<dbReference type="PANTHER" id="PTHR23520">
    <property type="entry name" value="TRANSPORTER, PUTATIVE (AFU_ORTHOLOGUE AFUA_3G04000)-RELATED"/>
    <property type="match status" value="1"/>
</dbReference>
<feature type="region of interest" description="Disordered" evidence="5">
    <location>
        <begin position="1"/>
        <end position="23"/>
    </location>
</feature>
<accession>A0A5A5TJE3</accession>
<feature type="transmembrane region" description="Helical" evidence="6">
    <location>
        <begin position="336"/>
        <end position="358"/>
    </location>
</feature>
<sequence>MPSVSNDPNSSVESVQDQQKSSSRKRPWSLFQLPRNVYLLLTFTLGKGFQLSIANLTLNYYVHSLGFKPDFIGIFTAMSAIGAMIAAVPVGLLADRWGRKPVLLLTAFLSPLFLALIALATSAPWLLILSFIQGLVSTAYWVSNLPLLSESTTEEQRVGVLAMNSFLLLGIGSLGNLLGGFIPELAGSLLHVSAASALALRWGVFTASLFTFVFGLPLWFLQSAPKSSFSVAGAAGVMDLEANDKIVGEAVGGTASNHQQPIPLLLFGKLLLPDLLFTMGEGAVVALIQVYFVLRFHLLPGPLGVIFTVSGVVGGLFALSAPLFVNRWGKLRIITLVQYISAPLMVLIGIAPVLPLAVAGEYTRSFLRTLIEPVYAAFEMEQVTPKLRGTLAGCYSVTWSLGFSFGPAIAGWLQTNVNLTMSFIFGACCLLIAPSLLLLFFGKKSSLQNA</sequence>
<dbReference type="PANTHER" id="PTHR23520:SF5">
    <property type="entry name" value="TRANSPORTER, PUTATIVE (AFU_ORTHOLOGUE AFUA_3G04000)-RELATED"/>
    <property type="match status" value="1"/>
</dbReference>
<dbReference type="InterPro" id="IPR005829">
    <property type="entry name" value="Sugar_transporter_CS"/>
</dbReference>
<evidence type="ECO:0000256" key="4">
    <source>
        <dbReference type="ARBA" id="ARBA00023136"/>
    </source>
</evidence>
<feature type="transmembrane region" description="Helical" evidence="6">
    <location>
        <begin position="270"/>
        <end position="292"/>
    </location>
</feature>
<organism evidence="8 9">
    <name type="scientific">Dictyobacter arantiisoli</name>
    <dbReference type="NCBI Taxonomy" id="2014874"/>
    <lineage>
        <taxon>Bacteria</taxon>
        <taxon>Bacillati</taxon>
        <taxon>Chloroflexota</taxon>
        <taxon>Ktedonobacteria</taxon>
        <taxon>Ktedonobacterales</taxon>
        <taxon>Dictyobacteraceae</taxon>
        <taxon>Dictyobacter</taxon>
    </lineage>
</organism>
<evidence type="ECO:0000256" key="1">
    <source>
        <dbReference type="ARBA" id="ARBA00004651"/>
    </source>
</evidence>
<dbReference type="PROSITE" id="PS00216">
    <property type="entry name" value="SUGAR_TRANSPORT_1"/>
    <property type="match status" value="1"/>
</dbReference>
<feature type="transmembrane region" description="Helical" evidence="6">
    <location>
        <begin position="160"/>
        <end position="182"/>
    </location>
</feature>
<dbReference type="InterPro" id="IPR036259">
    <property type="entry name" value="MFS_trans_sf"/>
</dbReference>
<dbReference type="Gene3D" id="1.20.1250.20">
    <property type="entry name" value="MFS general substrate transporter like domains"/>
    <property type="match status" value="2"/>
</dbReference>
<proteinExistence type="predicted"/>
<dbReference type="GO" id="GO:0022857">
    <property type="term" value="F:transmembrane transporter activity"/>
    <property type="evidence" value="ECO:0007669"/>
    <property type="project" value="InterPro"/>
</dbReference>
<protein>
    <submittedName>
        <fullName evidence="8">MFS transporter</fullName>
    </submittedName>
</protein>
<feature type="transmembrane region" description="Helical" evidence="6">
    <location>
        <begin position="421"/>
        <end position="441"/>
    </location>
</feature>
<evidence type="ECO:0000313" key="8">
    <source>
        <dbReference type="EMBL" id="GCF11133.1"/>
    </source>
</evidence>
<keyword evidence="4 6" id="KW-0472">Membrane</keyword>
<gene>
    <name evidence="8" type="ORF">KDI_46970</name>
</gene>
<comment type="subcellular location">
    <subcellularLocation>
        <location evidence="1">Cell membrane</location>
        <topology evidence="1">Multi-pass membrane protein</topology>
    </subcellularLocation>
</comment>
<evidence type="ECO:0000256" key="5">
    <source>
        <dbReference type="SAM" id="MobiDB-lite"/>
    </source>
</evidence>
<feature type="transmembrane region" description="Helical" evidence="6">
    <location>
        <begin position="74"/>
        <end position="94"/>
    </location>
</feature>
<feature type="transmembrane region" description="Helical" evidence="6">
    <location>
        <begin position="101"/>
        <end position="119"/>
    </location>
</feature>
<feature type="compositionally biased region" description="Polar residues" evidence="5">
    <location>
        <begin position="1"/>
        <end position="21"/>
    </location>
</feature>
<dbReference type="SUPFAM" id="SSF103473">
    <property type="entry name" value="MFS general substrate transporter"/>
    <property type="match status" value="1"/>
</dbReference>
<keyword evidence="9" id="KW-1185">Reference proteome</keyword>
<feature type="transmembrane region" description="Helical" evidence="6">
    <location>
        <begin position="202"/>
        <end position="221"/>
    </location>
</feature>
<dbReference type="InterPro" id="IPR020846">
    <property type="entry name" value="MFS_dom"/>
</dbReference>
<name>A0A5A5TJE3_9CHLR</name>
<evidence type="ECO:0000259" key="7">
    <source>
        <dbReference type="PROSITE" id="PS50850"/>
    </source>
</evidence>
<dbReference type="Proteomes" id="UP000322530">
    <property type="component" value="Unassembled WGS sequence"/>
</dbReference>
<feature type="domain" description="Major facilitator superfamily (MFS) profile" evidence="7">
    <location>
        <begin position="36"/>
        <end position="445"/>
    </location>
</feature>
<dbReference type="InterPro" id="IPR011701">
    <property type="entry name" value="MFS"/>
</dbReference>
<feature type="transmembrane region" description="Helical" evidence="6">
    <location>
        <begin position="304"/>
        <end position="324"/>
    </location>
</feature>
<feature type="transmembrane region" description="Helical" evidence="6">
    <location>
        <begin position="125"/>
        <end position="148"/>
    </location>
</feature>
<evidence type="ECO:0000313" key="9">
    <source>
        <dbReference type="Proteomes" id="UP000322530"/>
    </source>
</evidence>
<reference evidence="8 9" key="1">
    <citation type="submission" date="2019-01" db="EMBL/GenBank/DDBJ databases">
        <title>Draft genome sequence of Dictyobacter sp. Uno17.</title>
        <authorList>
            <person name="Wang C.M."/>
            <person name="Zheng Y."/>
            <person name="Sakai Y."/>
            <person name="Abe K."/>
            <person name="Yokota A."/>
            <person name="Yabe S."/>
        </authorList>
    </citation>
    <scope>NUCLEOTIDE SEQUENCE [LARGE SCALE GENOMIC DNA]</scope>
    <source>
        <strain evidence="8 9">Uno17</strain>
    </source>
</reference>
<dbReference type="GO" id="GO:0005886">
    <property type="term" value="C:plasma membrane"/>
    <property type="evidence" value="ECO:0007669"/>
    <property type="project" value="UniProtKB-SubCell"/>
</dbReference>
<evidence type="ECO:0000256" key="6">
    <source>
        <dbReference type="SAM" id="Phobius"/>
    </source>
</evidence>
<dbReference type="PROSITE" id="PS50850">
    <property type="entry name" value="MFS"/>
    <property type="match status" value="1"/>
</dbReference>
<keyword evidence="3 6" id="KW-1133">Transmembrane helix</keyword>
<comment type="caution">
    <text evidence="8">The sequence shown here is derived from an EMBL/GenBank/DDBJ whole genome shotgun (WGS) entry which is preliminary data.</text>
</comment>
<evidence type="ECO:0000256" key="2">
    <source>
        <dbReference type="ARBA" id="ARBA00022692"/>
    </source>
</evidence>
<dbReference type="Pfam" id="PF07690">
    <property type="entry name" value="MFS_1"/>
    <property type="match status" value="1"/>
</dbReference>
<evidence type="ECO:0000256" key="3">
    <source>
        <dbReference type="ARBA" id="ARBA00022989"/>
    </source>
</evidence>